<feature type="compositionally biased region" description="Basic and acidic residues" evidence="8">
    <location>
        <begin position="117"/>
        <end position="131"/>
    </location>
</feature>
<evidence type="ECO:0000256" key="6">
    <source>
        <dbReference type="ARBA" id="ARBA00023136"/>
    </source>
</evidence>
<feature type="chain" id="PRO_5040404874" description="Sialomucin core protein 24" evidence="10">
    <location>
        <begin position="18"/>
        <end position="217"/>
    </location>
</feature>
<dbReference type="PANTHER" id="PTHR11337:SF8">
    <property type="entry name" value="VISGUN, ISOFORM E"/>
    <property type="match status" value="1"/>
</dbReference>
<evidence type="ECO:0000256" key="1">
    <source>
        <dbReference type="ARBA" id="ARBA00004479"/>
    </source>
</evidence>
<comment type="subcellular location">
    <subcellularLocation>
        <location evidence="1">Membrane</location>
        <topology evidence="1">Single-pass type I membrane protein</topology>
    </subcellularLocation>
</comment>
<dbReference type="GO" id="GO:0016020">
    <property type="term" value="C:membrane"/>
    <property type="evidence" value="ECO:0007669"/>
    <property type="project" value="UniProtKB-SubCell"/>
</dbReference>
<keyword evidence="3 9" id="KW-0812">Transmembrane</keyword>
<feature type="signal peptide" evidence="10">
    <location>
        <begin position="1"/>
        <end position="17"/>
    </location>
</feature>
<keyword evidence="6 9" id="KW-0472">Membrane</keyword>
<evidence type="ECO:0000256" key="2">
    <source>
        <dbReference type="ARBA" id="ARBA00005341"/>
    </source>
</evidence>
<feature type="transmembrane region" description="Helical" evidence="9">
    <location>
        <begin position="185"/>
        <end position="206"/>
    </location>
</feature>
<accession>A0A9P0HY75</accession>
<evidence type="ECO:0000256" key="7">
    <source>
        <dbReference type="ARBA" id="ARBA00023180"/>
    </source>
</evidence>
<reference evidence="11" key="1">
    <citation type="submission" date="2022-02" db="EMBL/GenBank/DDBJ databases">
        <authorList>
            <person name="King R."/>
        </authorList>
    </citation>
    <scope>NUCLEOTIDE SEQUENCE</scope>
</reference>
<proteinExistence type="inferred from homology"/>
<dbReference type="GO" id="GO:0031410">
    <property type="term" value="C:cytoplasmic vesicle"/>
    <property type="evidence" value="ECO:0007669"/>
    <property type="project" value="TreeGrafter"/>
</dbReference>
<organism evidence="11 12">
    <name type="scientific">Spodoptera littoralis</name>
    <name type="common">Egyptian cotton leafworm</name>
    <dbReference type="NCBI Taxonomy" id="7109"/>
    <lineage>
        <taxon>Eukaryota</taxon>
        <taxon>Metazoa</taxon>
        <taxon>Ecdysozoa</taxon>
        <taxon>Arthropoda</taxon>
        <taxon>Hexapoda</taxon>
        <taxon>Insecta</taxon>
        <taxon>Pterygota</taxon>
        <taxon>Neoptera</taxon>
        <taxon>Endopterygota</taxon>
        <taxon>Lepidoptera</taxon>
        <taxon>Glossata</taxon>
        <taxon>Ditrysia</taxon>
        <taxon>Noctuoidea</taxon>
        <taxon>Noctuidae</taxon>
        <taxon>Amphipyrinae</taxon>
        <taxon>Spodoptera</taxon>
    </lineage>
</organism>
<evidence type="ECO:0000256" key="9">
    <source>
        <dbReference type="SAM" id="Phobius"/>
    </source>
</evidence>
<keyword evidence="4 10" id="KW-0732">Signal</keyword>
<evidence type="ECO:0000313" key="12">
    <source>
        <dbReference type="Proteomes" id="UP001153321"/>
    </source>
</evidence>
<protein>
    <recommendedName>
        <fullName evidence="13">Sialomucin core protein 24</fullName>
    </recommendedName>
</protein>
<evidence type="ECO:0000256" key="10">
    <source>
        <dbReference type="SAM" id="SignalP"/>
    </source>
</evidence>
<keyword evidence="12" id="KW-1185">Reference proteome</keyword>
<sequence length="217" mass="22461">MKKVIFVCLLSLSVCLSAPNQPQETAPASAPPSAAPVATGTDANAAPKPEHSVASANGTAPKPAATVPAQNTPATNSTQPAPASNDTSSKTTTNDTKTSEKSNTTDAKPNTDPTLKPTEKVPEPAKDKTENKTVVPAAPTNNGTNADSKDGKKNETTTTPKADNVSPTVAPTVQTKTRAFDGPSFIGGIILTLGLLAIGFMGFKYYKNQTERNYHTL</sequence>
<evidence type="ECO:0000256" key="3">
    <source>
        <dbReference type="ARBA" id="ARBA00022692"/>
    </source>
</evidence>
<keyword evidence="5 9" id="KW-1133">Transmembrane helix</keyword>
<dbReference type="Proteomes" id="UP001153321">
    <property type="component" value="Chromosome 13"/>
</dbReference>
<keyword evidence="7" id="KW-0325">Glycoprotein</keyword>
<evidence type="ECO:0008006" key="13">
    <source>
        <dbReference type="Google" id="ProtNLM"/>
    </source>
</evidence>
<dbReference type="EMBL" id="LR824544">
    <property type="protein sequence ID" value="CAH1636378.1"/>
    <property type="molecule type" value="Genomic_DNA"/>
</dbReference>
<dbReference type="Pfam" id="PF05283">
    <property type="entry name" value="MGC-24"/>
    <property type="match status" value="1"/>
</dbReference>
<dbReference type="PANTHER" id="PTHR11337">
    <property type="entry name" value="MUCIN/PORIMIN"/>
    <property type="match status" value="1"/>
</dbReference>
<feature type="compositionally biased region" description="Polar residues" evidence="8">
    <location>
        <begin position="68"/>
        <end position="82"/>
    </location>
</feature>
<evidence type="ECO:0000313" key="11">
    <source>
        <dbReference type="EMBL" id="CAH1636378.1"/>
    </source>
</evidence>
<feature type="compositionally biased region" description="Polar residues" evidence="8">
    <location>
        <begin position="156"/>
        <end position="168"/>
    </location>
</feature>
<feature type="region of interest" description="Disordered" evidence="8">
    <location>
        <begin position="19"/>
        <end position="168"/>
    </location>
</feature>
<dbReference type="InterPro" id="IPR007947">
    <property type="entry name" value="CD164_MGC24"/>
</dbReference>
<evidence type="ECO:0000256" key="4">
    <source>
        <dbReference type="ARBA" id="ARBA00022729"/>
    </source>
</evidence>
<dbReference type="AlphaFoldDB" id="A0A9P0HY75"/>
<name>A0A9P0HY75_SPOLI</name>
<evidence type="ECO:0000256" key="8">
    <source>
        <dbReference type="SAM" id="MobiDB-lite"/>
    </source>
</evidence>
<feature type="compositionally biased region" description="Low complexity" evidence="8">
    <location>
        <begin position="84"/>
        <end position="106"/>
    </location>
</feature>
<gene>
    <name evidence="11" type="ORF">SPLIT_LOCUS1740</name>
</gene>
<comment type="similarity">
    <text evidence="2">Belongs to the CD164 family.</text>
</comment>
<evidence type="ECO:0000256" key="5">
    <source>
        <dbReference type="ARBA" id="ARBA00022989"/>
    </source>
</evidence>